<evidence type="ECO:0000256" key="1">
    <source>
        <dbReference type="ARBA" id="ARBA00002591"/>
    </source>
</evidence>
<evidence type="ECO:0000313" key="7">
    <source>
        <dbReference type="Proteomes" id="UP000321353"/>
    </source>
</evidence>
<evidence type="ECO:0000313" key="6">
    <source>
        <dbReference type="EMBL" id="QEG00020.1"/>
    </source>
</evidence>
<dbReference type="Proteomes" id="UP000321353">
    <property type="component" value="Chromosome"/>
</dbReference>
<keyword evidence="3" id="KW-0732">Signal</keyword>
<dbReference type="EMBL" id="CP036264">
    <property type="protein sequence ID" value="QEG00020.1"/>
    <property type="molecule type" value="Genomic_DNA"/>
</dbReference>
<dbReference type="SUPFAM" id="SSF48371">
    <property type="entry name" value="ARM repeat"/>
    <property type="match status" value="1"/>
</dbReference>
<dbReference type="PRINTS" id="PR01010">
    <property type="entry name" value="FLGPRINGFLGI"/>
</dbReference>
<evidence type="ECO:0000256" key="5">
    <source>
        <dbReference type="SAM" id="MobiDB-lite"/>
    </source>
</evidence>
<proteinExistence type="predicted"/>
<dbReference type="PANTHER" id="PTHR30381:SF0">
    <property type="entry name" value="FLAGELLAR P-RING PROTEIN"/>
    <property type="match status" value="1"/>
</dbReference>
<dbReference type="RefSeq" id="WP_147869329.1">
    <property type="nucleotide sequence ID" value="NZ_CP036264.1"/>
</dbReference>
<organism evidence="6 7">
    <name type="scientific">Stieleria maiorica</name>
    <dbReference type="NCBI Taxonomy" id="2795974"/>
    <lineage>
        <taxon>Bacteria</taxon>
        <taxon>Pseudomonadati</taxon>
        <taxon>Planctomycetota</taxon>
        <taxon>Planctomycetia</taxon>
        <taxon>Pirellulales</taxon>
        <taxon>Pirellulaceae</taxon>
        <taxon>Stieleria</taxon>
    </lineage>
</organism>
<reference evidence="6 7" key="1">
    <citation type="submission" date="2019-02" db="EMBL/GenBank/DDBJ databases">
        <title>Planctomycetal bacteria perform biofilm scaping via a novel small molecule.</title>
        <authorList>
            <person name="Jeske O."/>
            <person name="Boedeker C."/>
            <person name="Wiegand S."/>
            <person name="Breitling P."/>
            <person name="Kallscheuer N."/>
            <person name="Jogler M."/>
            <person name="Rohde M."/>
            <person name="Petersen J."/>
            <person name="Medema M.H."/>
            <person name="Surup F."/>
            <person name="Jogler C."/>
        </authorList>
    </citation>
    <scope>NUCLEOTIDE SEQUENCE [LARGE SCALE GENOMIC DNA]</scope>
    <source>
        <strain evidence="6 7">Mal15</strain>
    </source>
</reference>
<protein>
    <submittedName>
        <fullName evidence="6">Flagellar basal body P-ring protein</fullName>
    </submittedName>
</protein>
<dbReference type="AlphaFoldDB" id="A0A5B9MHN7"/>
<sequence length="574" mass="61754">MPGRTPEPKRTDETARPKPALTDRRGLLLSVSTSLLLGGTLTGCTSFLGRNASSDENGVAKLLDAPEPPELIREAAAPRGLNAIEITGVGLANSLPGTGGPADPSPYRDQLIEEMRRNDVKNPNDILEQESNAIVRVYATIPPGAKRGDTVDLRIDSPAGSNATDLHGGWLLDTRLRLQQVLQGRVRKGEVLAMGTGSIMPRAAFEGDADTRMKTQGVVLAGGTVQKTRNMGLVLRPEFQHVKVSSEIAAAINRRFFFFDGTTRRGVAKAIEDDYIELELHPRYEESLGRYITVVRSIAINERQGNSQPRLQKLASMLADPATAADAALQLEALGESAIPTLTAGLNTDNQELRFYAAEALAYLDRRDAIAPLAAAIAAEPAFRHPALAALKGLEHPEVVDALVSLFQHSSIESRYGAFATLRGRNDSILALSPEKLGTALQYYQIDSTAPAAIVLSTREVPEVVVFGTPAPVRIQGAILGPNALIIKPESSAPGKLRISRFQVGQDDRRTTAPPTIGGLIRGIISIGGDYADVVEVLREAKSKGYISDQLAIDPLPKALRTYYREDESSEDES</sequence>
<dbReference type="KEGG" id="smam:Mal15_40880"/>
<keyword evidence="6" id="KW-0282">Flagellum</keyword>
<dbReference type="Pfam" id="PF02119">
    <property type="entry name" value="FlgI"/>
    <property type="match status" value="1"/>
</dbReference>
<dbReference type="InterPro" id="IPR011989">
    <property type="entry name" value="ARM-like"/>
</dbReference>
<comment type="function">
    <text evidence="1">Assembles around the rod to form the L-ring and probably protects the motor/basal body from shearing forces during rotation.</text>
</comment>
<dbReference type="GO" id="GO:0005198">
    <property type="term" value="F:structural molecule activity"/>
    <property type="evidence" value="ECO:0007669"/>
    <property type="project" value="InterPro"/>
</dbReference>
<dbReference type="Gene3D" id="1.25.10.10">
    <property type="entry name" value="Leucine-rich Repeat Variant"/>
    <property type="match status" value="1"/>
</dbReference>
<dbReference type="InterPro" id="IPR016024">
    <property type="entry name" value="ARM-type_fold"/>
</dbReference>
<keyword evidence="7" id="KW-1185">Reference proteome</keyword>
<gene>
    <name evidence="6" type="ORF">Mal15_40880</name>
</gene>
<dbReference type="SMART" id="SM00567">
    <property type="entry name" value="EZ_HEAT"/>
    <property type="match status" value="3"/>
</dbReference>
<name>A0A5B9MHN7_9BACT</name>
<dbReference type="InterPro" id="IPR004155">
    <property type="entry name" value="PBS_lyase_HEAT"/>
</dbReference>
<dbReference type="GO" id="GO:0071973">
    <property type="term" value="P:bacterial-type flagellum-dependent cell motility"/>
    <property type="evidence" value="ECO:0007669"/>
    <property type="project" value="InterPro"/>
</dbReference>
<dbReference type="GO" id="GO:0030288">
    <property type="term" value="C:outer membrane-bounded periplasmic space"/>
    <property type="evidence" value="ECO:0007669"/>
    <property type="project" value="InterPro"/>
</dbReference>
<dbReference type="InterPro" id="IPR001782">
    <property type="entry name" value="Flag_FlgI"/>
</dbReference>
<evidence type="ECO:0000256" key="3">
    <source>
        <dbReference type="ARBA" id="ARBA00022729"/>
    </source>
</evidence>
<evidence type="ECO:0000256" key="4">
    <source>
        <dbReference type="ARBA" id="ARBA00023143"/>
    </source>
</evidence>
<comment type="subcellular location">
    <subcellularLocation>
        <location evidence="2">Bacterial flagellum basal body</location>
    </subcellularLocation>
</comment>
<accession>A0A5B9MHN7</accession>
<keyword evidence="6" id="KW-0969">Cilium</keyword>
<dbReference type="PANTHER" id="PTHR30381">
    <property type="entry name" value="FLAGELLAR P-RING PERIPLASMIC PROTEIN FLGI"/>
    <property type="match status" value="1"/>
</dbReference>
<dbReference type="GO" id="GO:0009428">
    <property type="term" value="C:bacterial-type flagellum basal body, distal rod, P ring"/>
    <property type="evidence" value="ECO:0007669"/>
    <property type="project" value="InterPro"/>
</dbReference>
<keyword evidence="6" id="KW-0966">Cell projection</keyword>
<feature type="region of interest" description="Disordered" evidence="5">
    <location>
        <begin position="1"/>
        <end position="21"/>
    </location>
</feature>
<keyword evidence="4" id="KW-0975">Bacterial flagellum</keyword>
<evidence type="ECO:0000256" key="2">
    <source>
        <dbReference type="ARBA" id="ARBA00004117"/>
    </source>
</evidence>